<evidence type="ECO:0000313" key="5">
    <source>
        <dbReference type="Proteomes" id="UP000028725"/>
    </source>
</evidence>
<dbReference type="AlphaFoldDB" id="A0A085WSX5"/>
<feature type="domain" description="Peptidase M16 N-terminal" evidence="2">
    <location>
        <begin position="60"/>
        <end position="180"/>
    </location>
</feature>
<evidence type="ECO:0000313" key="4">
    <source>
        <dbReference type="EMBL" id="KFE70788.1"/>
    </source>
</evidence>
<dbReference type="InterPro" id="IPR007863">
    <property type="entry name" value="Peptidase_M16_C"/>
</dbReference>
<proteinExistence type="inferred from homology"/>
<sequence>MPAPLLNAWRRSRPHASVGLLLGCALVLSACATMLPDRGQVVMRDVSFPLRDFRLPSGLRVVVEEDRRSPVVAVVAVVGVGGSNDPAGKEGLAHVVEHLAFRARHEGSPSVWTRLEQVGAGHFNAFTSLDHTAYETLVPKEALPAFLKLEGQRLSSPLAGVTEQVFAVEREVVRNELRERNETGFIGQVFHWVQETSFPAGHPYARPVVGSHESLTSLSLADAQRFVRKNYVPENVTLVITGDVDLVAMEALLKESLPEAWHGEGLPLAVSPRLPQPAPEPAVAPKAAKLVTHEAAVPSPELYLTWVLPRGFDEASAVHDFVRESLSYELGRAMFSDGDIAGVVTELIPGTRASLLLVRVPLNTGAHPQTSAEKVLDQVYRVWEPGGAGDVLGRQLAFQRMQRTVVIGMALESEDLLARAVRRAELTHFSLDARAYGRAQAALAALDGAKITDFAYRWLQRDRARILLVKPGESGVPALSSTTGLPPDDAVVTGPQGPLPAALTNTAPITSLRLDNGLEVVLAPRQGLPLVSVGVALGGGEVSGKPGVAELVEWVAFRRSEFQGQPGDYGLRSSRRLYRDHLRYGMAGAAGNVGNMLAILGEQLSSMGTEFEVIRIFNENVLPWRKAVDAYPEAKASRAMLHALYGEHPYGRTVLAEDLEKVSQSEVEGWISQVHRPANGVVVIAGEFDPQQVMPLVHQYLGGWGGKGVPVEAPPLSPLAKGTGKPQVLITPRPGATQGHVQLACRLPEATPEAAARYAVMAEVLKARMFHQVREQMGATYGFHTQVSMARGGAAHLLMEGVVEASQIEASMSAARGALAAYGQGGVPGAEVESARSRLLASQAVFLTTSGDWVYALLNARVLGWDAEAVTRRPALLQAVTPADLQKEFAACSERLVVGVTGDEGAARTAVQAAFP</sequence>
<feature type="domain" description="Peptidase M16 C-terminal" evidence="3">
    <location>
        <begin position="217"/>
        <end position="310"/>
    </location>
</feature>
<dbReference type="InterPro" id="IPR050361">
    <property type="entry name" value="MPP/UQCRC_Complex"/>
</dbReference>
<dbReference type="PATRIC" id="fig|394096.3.peg.2306"/>
<name>A0A085WSX5_9BACT</name>
<evidence type="ECO:0000259" key="3">
    <source>
        <dbReference type="Pfam" id="PF05193"/>
    </source>
</evidence>
<dbReference type="InterPro" id="IPR011249">
    <property type="entry name" value="Metalloenz_LuxS/M16"/>
</dbReference>
<dbReference type="InterPro" id="IPR011765">
    <property type="entry name" value="Pept_M16_N"/>
</dbReference>
<gene>
    <name evidence="4" type="ORF">DB31_5830</name>
</gene>
<dbReference type="OrthoDB" id="5506967at2"/>
<protein>
    <submittedName>
        <fullName evidence="4">Uncharacterized protein</fullName>
    </submittedName>
</protein>
<dbReference type="STRING" id="394096.DB31_5830"/>
<organism evidence="4 5">
    <name type="scientific">Hyalangium minutum</name>
    <dbReference type="NCBI Taxonomy" id="394096"/>
    <lineage>
        <taxon>Bacteria</taxon>
        <taxon>Pseudomonadati</taxon>
        <taxon>Myxococcota</taxon>
        <taxon>Myxococcia</taxon>
        <taxon>Myxococcales</taxon>
        <taxon>Cystobacterineae</taxon>
        <taxon>Archangiaceae</taxon>
        <taxon>Hyalangium</taxon>
    </lineage>
</organism>
<dbReference type="Pfam" id="PF05193">
    <property type="entry name" value="Peptidase_M16_C"/>
    <property type="match status" value="2"/>
</dbReference>
<dbReference type="SUPFAM" id="SSF63411">
    <property type="entry name" value="LuxS/MPP-like metallohydrolase"/>
    <property type="match status" value="4"/>
</dbReference>
<dbReference type="Gene3D" id="3.30.830.10">
    <property type="entry name" value="Metalloenzyme, LuxS/M16 peptidase-like"/>
    <property type="match status" value="3"/>
</dbReference>
<dbReference type="EMBL" id="JMCB01000003">
    <property type="protein sequence ID" value="KFE70788.1"/>
    <property type="molecule type" value="Genomic_DNA"/>
</dbReference>
<dbReference type="PANTHER" id="PTHR11851">
    <property type="entry name" value="METALLOPROTEASE"/>
    <property type="match status" value="1"/>
</dbReference>
<keyword evidence="5" id="KW-1185">Reference proteome</keyword>
<feature type="domain" description="Peptidase M16 C-terminal" evidence="3">
    <location>
        <begin position="662"/>
        <end position="839"/>
    </location>
</feature>
<comment type="similarity">
    <text evidence="1">Belongs to the peptidase M16 family.</text>
</comment>
<evidence type="ECO:0000259" key="2">
    <source>
        <dbReference type="Pfam" id="PF00675"/>
    </source>
</evidence>
<dbReference type="Proteomes" id="UP000028725">
    <property type="component" value="Unassembled WGS sequence"/>
</dbReference>
<reference evidence="4 5" key="1">
    <citation type="submission" date="2014-04" db="EMBL/GenBank/DDBJ databases">
        <title>Genome assembly of Hyalangium minutum DSM 14724.</title>
        <authorList>
            <person name="Sharma G."/>
            <person name="Subramanian S."/>
        </authorList>
    </citation>
    <scope>NUCLEOTIDE SEQUENCE [LARGE SCALE GENOMIC DNA]</scope>
    <source>
        <strain evidence="4 5">DSM 14724</strain>
    </source>
</reference>
<comment type="caution">
    <text evidence="4">The sequence shown here is derived from an EMBL/GenBank/DDBJ whole genome shotgun (WGS) entry which is preliminary data.</text>
</comment>
<dbReference type="GO" id="GO:0046872">
    <property type="term" value="F:metal ion binding"/>
    <property type="evidence" value="ECO:0007669"/>
    <property type="project" value="InterPro"/>
</dbReference>
<evidence type="ECO:0000256" key="1">
    <source>
        <dbReference type="ARBA" id="ARBA00007261"/>
    </source>
</evidence>
<accession>A0A085WSX5</accession>
<dbReference type="RefSeq" id="WP_044186025.1">
    <property type="nucleotide sequence ID" value="NZ_JMCB01000003.1"/>
</dbReference>
<dbReference type="Pfam" id="PF00675">
    <property type="entry name" value="Peptidase_M16"/>
    <property type="match status" value="1"/>
</dbReference>
<dbReference type="PANTHER" id="PTHR11851:SF49">
    <property type="entry name" value="MITOCHONDRIAL-PROCESSING PEPTIDASE SUBUNIT ALPHA"/>
    <property type="match status" value="1"/>
</dbReference>